<evidence type="ECO:0000313" key="9">
    <source>
        <dbReference type="Proteomes" id="UP000659654"/>
    </source>
</evidence>
<evidence type="ECO:0000259" key="5">
    <source>
        <dbReference type="PROSITE" id="PS50106"/>
    </source>
</evidence>
<dbReference type="EMBL" id="CAJFCV020000005">
    <property type="protein sequence ID" value="CAG9123366.1"/>
    <property type="molecule type" value="Genomic_DNA"/>
</dbReference>
<reference evidence="7" key="2">
    <citation type="submission" date="2020-08" db="EMBL/GenBank/DDBJ databases">
        <authorList>
            <person name="Kikuchi T."/>
        </authorList>
    </citation>
    <scope>NUCLEOTIDE SEQUENCE</scope>
    <source>
        <strain evidence="6">Ka4C1</strain>
    </source>
</reference>
<evidence type="ECO:0000256" key="4">
    <source>
        <dbReference type="SAM" id="Phobius"/>
    </source>
</evidence>
<dbReference type="Proteomes" id="UP000582659">
    <property type="component" value="Unassembled WGS sequence"/>
</dbReference>
<dbReference type="GO" id="GO:0030054">
    <property type="term" value="C:cell junction"/>
    <property type="evidence" value="ECO:0007669"/>
    <property type="project" value="TreeGrafter"/>
</dbReference>
<dbReference type="eggNOG" id="KOG0708">
    <property type="taxonomic scope" value="Eukaryota"/>
</dbReference>
<name>A0A1I7RRZ4_BURXY</name>
<dbReference type="PANTHER" id="PTHR23119">
    <property type="entry name" value="DISCS LARGE"/>
    <property type="match status" value="1"/>
</dbReference>
<proteinExistence type="predicted"/>
<feature type="compositionally biased region" description="Basic and acidic residues" evidence="3">
    <location>
        <begin position="205"/>
        <end position="216"/>
    </location>
</feature>
<dbReference type="InterPro" id="IPR036034">
    <property type="entry name" value="PDZ_sf"/>
</dbReference>
<dbReference type="GO" id="GO:0016323">
    <property type="term" value="C:basolateral plasma membrane"/>
    <property type="evidence" value="ECO:0007669"/>
    <property type="project" value="TreeGrafter"/>
</dbReference>
<feature type="domain" description="PDZ" evidence="5">
    <location>
        <begin position="18"/>
        <end position="105"/>
    </location>
</feature>
<dbReference type="SUPFAM" id="SSF50156">
    <property type="entry name" value="PDZ domain-like"/>
    <property type="match status" value="1"/>
</dbReference>
<feature type="region of interest" description="Disordered" evidence="3">
    <location>
        <begin position="205"/>
        <end position="247"/>
    </location>
</feature>
<feature type="compositionally biased region" description="Low complexity" evidence="3">
    <location>
        <begin position="130"/>
        <end position="149"/>
    </location>
</feature>
<feature type="compositionally biased region" description="Polar residues" evidence="3">
    <location>
        <begin position="119"/>
        <end position="129"/>
    </location>
</feature>
<evidence type="ECO:0000313" key="10">
    <source>
        <dbReference type="WBParaSite" id="BXY_0349600.1"/>
    </source>
</evidence>
<dbReference type="eggNOG" id="KOG3528">
    <property type="taxonomic scope" value="Eukaryota"/>
</dbReference>
<keyword evidence="4" id="KW-0812">Transmembrane</keyword>
<dbReference type="InterPro" id="IPR001478">
    <property type="entry name" value="PDZ"/>
</dbReference>
<comment type="subcellular location">
    <subcellularLocation>
        <location evidence="1">Membrane</location>
    </subcellularLocation>
</comment>
<feature type="region of interest" description="Disordered" evidence="3">
    <location>
        <begin position="119"/>
        <end position="160"/>
    </location>
</feature>
<dbReference type="GO" id="GO:0097120">
    <property type="term" value="P:receptor localization to synapse"/>
    <property type="evidence" value="ECO:0007669"/>
    <property type="project" value="TreeGrafter"/>
</dbReference>
<evidence type="ECO:0000256" key="3">
    <source>
        <dbReference type="SAM" id="MobiDB-lite"/>
    </source>
</evidence>
<dbReference type="GO" id="GO:0019901">
    <property type="term" value="F:protein kinase binding"/>
    <property type="evidence" value="ECO:0007669"/>
    <property type="project" value="TreeGrafter"/>
</dbReference>
<dbReference type="GO" id="GO:0045197">
    <property type="term" value="P:establishment or maintenance of epithelial cell apical/basal polarity"/>
    <property type="evidence" value="ECO:0007669"/>
    <property type="project" value="TreeGrafter"/>
</dbReference>
<dbReference type="InterPro" id="IPR050614">
    <property type="entry name" value="Synaptic_Scaffolding_LAP-MAGUK"/>
</dbReference>
<dbReference type="Proteomes" id="UP000095284">
    <property type="component" value="Unplaced"/>
</dbReference>
<evidence type="ECO:0000256" key="1">
    <source>
        <dbReference type="ARBA" id="ARBA00004370"/>
    </source>
</evidence>
<keyword evidence="2 4" id="KW-0472">Membrane</keyword>
<keyword evidence="4" id="KW-1133">Transmembrane helix</keyword>
<dbReference type="OrthoDB" id="123971at2759"/>
<evidence type="ECO:0000313" key="6">
    <source>
        <dbReference type="EMBL" id="CAD5231848.1"/>
    </source>
</evidence>
<dbReference type="Pfam" id="PF00595">
    <property type="entry name" value="PDZ"/>
    <property type="match status" value="1"/>
</dbReference>
<dbReference type="AlphaFoldDB" id="A0A1I7RRZ4"/>
<dbReference type="GO" id="GO:0098609">
    <property type="term" value="P:cell-cell adhesion"/>
    <property type="evidence" value="ECO:0007669"/>
    <property type="project" value="TreeGrafter"/>
</dbReference>
<dbReference type="PROSITE" id="PS50106">
    <property type="entry name" value="PDZ"/>
    <property type="match status" value="1"/>
</dbReference>
<protein>
    <submittedName>
        <fullName evidence="6">(pine wood nematode) hypothetical protein</fullName>
    </submittedName>
    <submittedName>
        <fullName evidence="10">PDZ domain-containing protein</fullName>
    </submittedName>
</protein>
<evidence type="ECO:0000313" key="8">
    <source>
        <dbReference type="Proteomes" id="UP000095284"/>
    </source>
</evidence>
<accession>A0A1I7RRZ4</accession>
<dbReference type="Proteomes" id="UP000659654">
    <property type="component" value="Unassembled WGS sequence"/>
</dbReference>
<reference evidence="10" key="1">
    <citation type="submission" date="2016-11" db="UniProtKB">
        <authorList>
            <consortium name="WormBaseParasite"/>
        </authorList>
    </citation>
    <scope>IDENTIFICATION</scope>
</reference>
<dbReference type="WBParaSite" id="BXY_0349600.1">
    <property type="protein sequence ID" value="BXY_0349600.1"/>
    <property type="gene ID" value="BXY_0349600"/>
</dbReference>
<organism evidence="8 10">
    <name type="scientific">Bursaphelenchus xylophilus</name>
    <name type="common">Pinewood nematode worm</name>
    <name type="synonym">Aphelenchoides xylophilus</name>
    <dbReference type="NCBI Taxonomy" id="6326"/>
    <lineage>
        <taxon>Eukaryota</taxon>
        <taxon>Metazoa</taxon>
        <taxon>Ecdysozoa</taxon>
        <taxon>Nematoda</taxon>
        <taxon>Chromadorea</taxon>
        <taxon>Rhabditida</taxon>
        <taxon>Tylenchina</taxon>
        <taxon>Tylenchomorpha</taxon>
        <taxon>Aphelenchoidea</taxon>
        <taxon>Aphelenchoididae</taxon>
        <taxon>Bursaphelenchus</taxon>
    </lineage>
</organism>
<keyword evidence="9" id="KW-1185">Reference proteome</keyword>
<feature type="compositionally biased region" description="Polar residues" evidence="3">
    <location>
        <begin position="217"/>
        <end position="246"/>
    </location>
</feature>
<sequence length="324" mass="35074">MAKTLDKNLHESIIPTIEVKLQGIENGLGFNIVGGVDTPHIPGHDGFFISRIRPNSAAADNGRLNVGDRIVAVNGTIITPLTHDQAVQIFKSASKECVLTVEPDAERILLSQPSDLIVRSSSSTNQTPLSGSKSDNSSRSSSPSSAKNKGNSKKTNFIVKENNKKLQAEVVREEIESLAAKENGMQNQAEVERKENCVNVTEDVKKREEELERGEDGNNQNNLSKGNSEVISNGTVPNKKQGNLQNVVPPCKVNDDEEDRASTVSMAPSIAHSVIDDIPRTPKKPTSILDPSNPSILTEVLFVSIGVVALGAGIVLSYRYLRRH</sequence>
<evidence type="ECO:0000256" key="2">
    <source>
        <dbReference type="ARBA" id="ARBA00023136"/>
    </source>
</evidence>
<dbReference type="SMART" id="SM00228">
    <property type="entry name" value="PDZ"/>
    <property type="match status" value="1"/>
</dbReference>
<dbReference type="Gene3D" id="2.30.42.10">
    <property type="match status" value="1"/>
</dbReference>
<gene>
    <name evidence="6" type="ORF">BXYJ_LOCUS11944</name>
</gene>
<dbReference type="GO" id="GO:0043113">
    <property type="term" value="P:receptor clustering"/>
    <property type="evidence" value="ECO:0007669"/>
    <property type="project" value="TreeGrafter"/>
</dbReference>
<evidence type="ECO:0000313" key="7">
    <source>
        <dbReference type="EMBL" id="CAG9123366.1"/>
    </source>
</evidence>
<dbReference type="PANTHER" id="PTHR23119:SF51">
    <property type="entry name" value="DISKS LARGE 1 TUMOR SUPPRESSOR PROTEIN"/>
    <property type="match status" value="1"/>
</dbReference>
<dbReference type="SMR" id="A0A1I7RRZ4"/>
<dbReference type="EMBL" id="CAJFDI010000005">
    <property type="protein sequence ID" value="CAD5231848.1"/>
    <property type="molecule type" value="Genomic_DNA"/>
</dbReference>
<feature type="transmembrane region" description="Helical" evidence="4">
    <location>
        <begin position="300"/>
        <end position="321"/>
    </location>
</feature>